<dbReference type="InterPro" id="IPR011664">
    <property type="entry name" value="Abi_system_AbiD/AbiF-like"/>
</dbReference>
<name>A0AAD0KV38_STRSU</name>
<dbReference type="Pfam" id="PF07751">
    <property type="entry name" value="Abi_2"/>
    <property type="match status" value="1"/>
</dbReference>
<evidence type="ECO:0000313" key="1">
    <source>
        <dbReference type="EMBL" id="AWX94679.1"/>
    </source>
</evidence>
<evidence type="ECO:0000313" key="2">
    <source>
        <dbReference type="Proteomes" id="UP000250181"/>
    </source>
</evidence>
<reference evidence="1 2" key="1">
    <citation type="submission" date="2016-10" db="EMBL/GenBank/DDBJ databases">
        <authorList>
            <person name="Zou G."/>
            <person name="Zhou R."/>
        </authorList>
    </citation>
    <scope>NUCLEOTIDE SEQUENCE [LARGE SCALE GENOMIC DNA]</scope>
    <source>
        <strain evidence="1 2">0061</strain>
    </source>
</reference>
<dbReference type="RefSeq" id="WP_105153213.1">
    <property type="nucleotide sequence ID" value="NZ_CP017666.1"/>
</dbReference>
<accession>A0AAD0KV38</accession>
<protein>
    <recommendedName>
        <fullName evidence="3">Abi family protein</fullName>
    </recommendedName>
</protein>
<proteinExistence type="predicted"/>
<dbReference type="AlphaFoldDB" id="A0AAD0KV38"/>
<dbReference type="Proteomes" id="UP000250181">
    <property type="component" value="Chromosome"/>
</dbReference>
<sequence length="466" mass="55425">MAKKRGTGRIIKIYNNYGIISSSSFNKEGIEEEFPFQITKDMILEEDGVTYVNYFEYVSFSLNNADGIRRQGRIIEAIEIQGQGELLRQLRQLPNQNYVRDTIEKLKMFNFDVSDIEEMNDTEIYEYFKIIDFQPRMRNYLVDGVFISKTSLNLFIPEGTSVDDFKLKPQIIVVLDKIDQKFRLYLMEWVLQIENAIKSYISRVLTDQNARVIVSETLDMWKRKKGTKHIEKARIVKQYRRDSDSYDYILNEFAPIEDILDQLDLTELREFINYWYEACKGRFMSRQLELIKHAADFFPELSVLRNASAHGRSIIAGFMDPDFNANWDMEFDNLERRTKIKSWVLYEILEQSWIKRGVDSESIPQRVQTIYGNSYRRSWVTLNYIFMKLISFLDPHAFGIFREQADFFLKYPLDIEEHFESLRNVNLLNLRLFHMGFTTMEQITGIPAPYKEIANEAFFIWEHYMN</sequence>
<gene>
    <name evidence="1" type="ORF">BKM66_00250</name>
</gene>
<dbReference type="EMBL" id="CP017666">
    <property type="protein sequence ID" value="AWX94679.1"/>
    <property type="molecule type" value="Genomic_DNA"/>
</dbReference>
<organism evidence="1 2">
    <name type="scientific">Streptococcus suis</name>
    <dbReference type="NCBI Taxonomy" id="1307"/>
    <lineage>
        <taxon>Bacteria</taxon>
        <taxon>Bacillati</taxon>
        <taxon>Bacillota</taxon>
        <taxon>Bacilli</taxon>
        <taxon>Lactobacillales</taxon>
        <taxon>Streptococcaceae</taxon>
        <taxon>Streptococcus</taxon>
    </lineage>
</organism>
<evidence type="ECO:0008006" key="3">
    <source>
        <dbReference type="Google" id="ProtNLM"/>
    </source>
</evidence>